<dbReference type="Proteomes" id="UP001233172">
    <property type="component" value="Unassembled WGS sequence"/>
</dbReference>
<dbReference type="PANTHER" id="PTHR46641:SF18">
    <property type="entry name" value="G-PROTEIN COUPLED RECEPTORS FAMILY 1 PROFILE DOMAIN-CONTAINING PROTEIN"/>
    <property type="match status" value="1"/>
</dbReference>
<evidence type="ECO:0000259" key="6">
    <source>
        <dbReference type="PROSITE" id="PS50262"/>
    </source>
</evidence>
<reference evidence="7" key="1">
    <citation type="journal article" date="2023" name="PLoS Negl. Trop. Dis.">
        <title>A genome sequence for Biomphalaria pfeifferi, the major vector snail for the human-infecting parasite Schistosoma mansoni.</title>
        <authorList>
            <person name="Bu L."/>
            <person name="Lu L."/>
            <person name="Laidemitt M.R."/>
            <person name="Zhang S.M."/>
            <person name="Mutuku M."/>
            <person name="Mkoji G."/>
            <person name="Steinauer M."/>
            <person name="Loker E.S."/>
        </authorList>
    </citation>
    <scope>NUCLEOTIDE SEQUENCE</scope>
    <source>
        <strain evidence="7">KasaAsao</strain>
    </source>
</reference>
<feature type="transmembrane region" description="Helical" evidence="5">
    <location>
        <begin position="159"/>
        <end position="180"/>
    </location>
</feature>
<dbReference type="Gene3D" id="1.20.1070.10">
    <property type="entry name" value="Rhodopsin 7-helix transmembrane proteins"/>
    <property type="match status" value="1"/>
</dbReference>
<feature type="transmembrane region" description="Helical" evidence="5">
    <location>
        <begin position="296"/>
        <end position="320"/>
    </location>
</feature>
<evidence type="ECO:0000313" key="8">
    <source>
        <dbReference type="Proteomes" id="UP001233172"/>
    </source>
</evidence>
<organism evidence="7 8">
    <name type="scientific">Biomphalaria pfeifferi</name>
    <name type="common">Bloodfluke planorb</name>
    <name type="synonym">Freshwater snail</name>
    <dbReference type="NCBI Taxonomy" id="112525"/>
    <lineage>
        <taxon>Eukaryota</taxon>
        <taxon>Metazoa</taxon>
        <taxon>Spiralia</taxon>
        <taxon>Lophotrochozoa</taxon>
        <taxon>Mollusca</taxon>
        <taxon>Gastropoda</taxon>
        <taxon>Heterobranchia</taxon>
        <taxon>Euthyneura</taxon>
        <taxon>Panpulmonata</taxon>
        <taxon>Hygrophila</taxon>
        <taxon>Lymnaeoidea</taxon>
        <taxon>Planorbidae</taxon>
        <taxon>Biomphalaria</taxon>
    </lineage>
</organism>
<feature type="transmembrane region" description="Helical" evidence="5">
    <location>
        <begin position="222"/>
        <end position="245"/>
    </location>
</feature>
<dbReference type="SUPFAM" id="SSF81321">
    <property type="entry name" value="Family A G protein-coupled receptor-like"/>
    <property type="match status" value="1"/>
</dbReference>
<sequence>MTLSDNITIVNNGEHSDQVEETSSWYISDETMDYLYISLTITVHGLVSVAGVVTNCLNVIIFFKLGLKDSMSTGLFALSLTDFAVTLMQLASCCSYLVKIVYPESPVDPWLFGAYVFSWSRYVAYLISCWITTVISLERCFCVVSPFTVHQKFTKARCLMIILGISIFHVCVHLPIFIFANIQWVSISPGTTVARNGTMFEKYVLTVLYSDSAADWEILSDMIAGISLSVLSQVILLLCTVWMIYSLKASSKIRQHMNPVRYHNKPRSTLQENKGGASSEDAGALLSAKERRMAKVVLFMAIILSACNVPRFLAIALHHILPGMKMGVNKNLDTVFWEVSYTFCTICCTTNSLVYFKLNSKYRSEFLYMFQCSNKETNKGLI</sequence>
<keyword evidence="2 5" id="KW-0812">Transmembrane</keyword>
<evidence type="ECO:0000256" key="4">
    <source>
        <dbReference type="ARBA" id="ARBA00023136"/>
    </source>
</evidence>
<keyword evidence="8" id="KW-1185">Reference proteome</keyword>
<proteinExistence type="predicted"/>
<feature type="transmembrane region" description="Helical" evidence="5">
    <location>
        <begin position="34"/>
        <end position="63"/>
    </location>
</feature>
<gene>
    <name evidence="7" type="ORF">Bpfe_023857</name>
</gene>
<dbReference type="InterPro" id="IPR052954">
    <property type="entry name" value="GPCR-Ligand_Int"/>
</dbReference>
<evidence type="ECO:0000256" key="5">
    <source>
        <dbReference type="SAM" id="Phobius"/>
    </source>
</evidence>
<dbReference type="InterPro" id="IPR000276">
    <property type="entry name" value="GPCR_Rhodpsn"/>
</dbReference>
<name>A0AAD8EZZ0_BIOPF</name>
<comment type="caution">
    <text evidence="7">The sequence shown here is derived from an EMBL/GenBank/DDBJ whole genome shotgun (WGS) entry which is preliminary data.</text>
</comment>
<feature type="transmembrane region" description="Helical" evidence="5">
    <location>
        <begin position="122"/>
        <end position="147"/>
    </location>
</feature>
<dbReference type="GO" id="GO:0004930">
    <property type="term" value="F:G protein-coupled receptor activity"/>
    <property type="evidence" value="ECO:0007669"/>
    <property type="project" value="InterPro"/>
</dbReference>
<dbReference type="InterPro" id="IPR017452">
    <property type="entry name" value="GPCR_Rhodpsn_7TM"/>
</dbReference>
<dbReference type="EMBL" id="JASAOG010000161">
    <property type="protein sequence ID" value="KAK0046697.1"/>
    <property type="molecule type" value="Genomic_DNA"/>
</dbReference>
<dbReference type="GO" id="GO:0016020">
    <property type="term" value="C:membrane"/>
    <property type="evidence" value="ECO:0007669"/>
    <property type="project" value="UniProtKB-SubCell"/>
</dbReference>
<evidence type="ECO:0000256" key="1">
    <source>
        <dbReference type="ARBA" id="ARBA00004370"/>
    </source>
</evidence>
<comment type="subcellular location">
    <subcellularLocation>
        <location evidence="1">Membrane</location>
    </subcellularLocation>
</comment>
<evidence type="ECO:0000313" key="7">
    <source>
        <dbReference type="EMBL" id="KAK0046697.1"/>
    </source>
</evidence>
<feature type="transmembrane region" description="Helical" evidence="5">
    <location>
        <begin position="75"/>
        <end position="102"/>
    </location>
</feature>
<feature type="transmembrane region" description="Helical" evidence="5">
    <location>
        <begin position="340"/>
        <end position="358"/>
    </location>
</feature>
<evidence type="ECO:0000256" key="2">
    <source>
        <dbReference type="ARBA" id="ARBA00022692"/>
    </source>
</evidence>
<accession>A0AAD8EZZ0</accession>
<keyword evidence="4 5" id="KW-0472">Membrane</keyword>
<keyword evidence="3 5" id="KW-1133">Transmembrane helix</keyword>
<protein>
    <submittedName>
        <fullName evidence="7">Muscarinic acetylcholine receptor M4</fullName>
    </submittedName>
</protein>
<feature type="domain" description="G-protein coupled receptors family 1 profile" evidence="6">
    <location>
        <begin position="54"/>
        <end position="355"/>
    </location>
</feature>
<dbReference type="PROSITE" id="PS50262">
    <property type="entry name" value="G_PROTEIN_RECEP_F1_2"/>
    <property type="match status" value="1"/>
</dbReference>
<evidence type="ECO:0000256" key="3">
    <source>
        <dbReference type="ARBA" id="ARBA00022989"/>
    </source>
</evidence>
<dbReference type="Pfam" id="PF00001">
    <property type="entry name" value="7tm_1"/>
    <property type="match status" value="1"/>
</dbReference>
<keyword evidence="7" id="KW-0675">Receptor</keyword>
<dbReference type="PANTHER" id="PTHR46641">
    <property type="entry name" value="FMRFAMIDE RECEPTOR-RELATED"/>
    <property type="match status" value="1"/>
</dbReference>
<reference evidence="7" key="2">
    <citation type="submission" date="2023-04" db="EMBL/GenBank/DDBJ databases">
        <authorList>
            <person name="Bu L."/>
            <person name="Lu L."/>
            <person name="Laidemitt M.R."/>
            <person name="Zhang S.M."/>
            <person name="Mutuku M."/>
            <person name="Mkoji G."/>
            <person name="Steinauer M."/>
            <person name="Loker E.S."/>
        </authorList>
    </citation>
    <scope>NUCLEOTIDE SEQUENCE</scope>
    <source>
        <strain evidence="7">KasaAsao</strain>
        <tissue evidence="7">Whole Snail</tissue>
    </source>
</reference>
<dbReference type="AlphaFoldDB" id="A0AAD8EZZ0"/>